<dbReference type="KEGG" id="kso:CKSOR_00685"/>
<proteinExistence type="inferred from homology"/>
<dbReference type="HAMAP" id="MF_01326_B">
    <property type="entry name" value="Ribosomal_uL24_B"/>
    <property type="match status" value="1"/>
</dbReference>
<comment type="function">
    <text evidence="5">One of two assembly initiator proteins, it binds directly to the 5'-end of the 23S rRNA, where it nucleates assembly of the 50S subunit.</text>
</comment>
<evidence type="ECO:0000259" key="6">
    <source>
        <dbReference type="SMART" id="SM00739"/>
    </source>
</evidence>
<dbReference type="GO" id="GO:0003735">
    <property type="term" value="F:structural constituent of ribosome"/>
    <property type="evidence" value="ECO:0007669"/>
    <property type="project" value="InterPro"/>
</dbReference>
<dbReference type="InterPro" id="IPR008991">
    <property type="entry name" value="Translation_prot_SH3-like_sf"/>
</dbReference>
<organism evidence="7 8">
    <name type="scientific">Candidatus Kinetoplastidibacterium kentomonadis</name>
    <dbReference type="NCBI Taxonomy" id="1576550"/>
    <lineage>
        <taxon>Bacteria</taxon>
        <taxon>Pseudomonadati</taxon>
        <taxon>Pseudomonadota</taxon>
        <taxon>Betaproteobacteria</taxon>
        <taxon>Candidatus Kinetoplastidibacterium</taxon>
    </lineage>
</organism>
<dbReference type="EMBL" id="CP025628">
    <property type="protein sequence ID" value="AWD32786.1"/>
    <property type="molecule type" value="Genomic_DNA"/>
</dbReference>
<dbReference type="SUPFAM" id="SSF50104">
    <property type="entry name" value="Translation proteins SH3-like domain"/>
    <property type="match status" value="1"/>
</dbReference>
<dbReference type="Pfam" id="PF17136">
    <property type="entry name" value="ribosomal_L24"/>
    <property type="match status" value="1"/>
</dbReference>
<keyword evidence="2 5" id="KW-0689">Ribosomal protein</keyword>
<dbReference type="Proteomes" id="UP000266796">
    <property type="component" value="Chromosome"/>
</dbReference>
<keyword evidence="5" id="KW-0699">rRNA-binding</keyword>
<evidence type="ECO:0000256" key="4">
    <source>
        <dbReference type="ARBA" id="ARBA00035206"/>
    </source>
</evidence>
<dbReference type="Gene3D" id="2.30.30.30">
    <property type="match status" value="1"/>
</dbReference>
<reference evidence="7 8" key="1">
    <citation type="journal article" date="2018" name="Parasitology">
        <title>The reduced genome of Candidatus Kinetoplastibacterium sorsogonicusi, the endosymbiont of Kentomonas sorsogonicus (Trypanosomatidae): loss of the haem-synthesis pathway.</title>
        <authorList>
            <person name="Silva F.M."/>
            <person name="Kostygov A.Y."/>
            <person name="Spodareva V.V."/>
            <person name="Butenko A."/>
            <person name="Tossou R."/>
            <person name="Lukes J."/>
            <person name="Yurchenko V."/>
            <person name="Alves J.M.P."/>
        </authorList>
    </citation>
    <scope>NUCLEOTIDE SEQUENCE [LARGE SCALE GENOMIC DNA]</scope>
    <source>
        <strain evidence="7 8">MF-08</strain>
    </source>
</reference>
<dbReference type="InterPro" id="IPR005824">
    <property type="entry name" value="KOW"/>
</dbReference>
<dbReference type="Pfam" id="PF00467">
    <property type="entry name" value="KOW"/>
    <property type="match status" value="1"/>
</dbReference>
<comment type="function">
    <text evidence="5">One of the proteins that surrounds the polypeptide exit tunnel on the outside of the subunit.</text>
</comment>
<dbReference type="InterPro" id="IPR003256">
    <property type="entry name" value="Ribosomal_uL24"/>
</dbReference>
<dbReference type="InterPro" id="IPR041988">
    <property type="entry name" value="Ribosomal_uL24_KOW"/>
</dbReference>
<accession>A0A3S7JAU1</accession>
<dbReference type="PANTHER" id="PTHR12903">
    <property type="entry name" value="MITOCHONDRIAL RIBOSOMAL PROTEIN L24"/>
    <property type="match status" value="1"/>
</dbReference>
<comment type="similarity">
    <text evidence="1 5">Belongs to the universal ribosomal protein uL24 family.</text>
</comment>
<dbReference type="GO" id="GO:0006412">
    <property type="term" value="P:translation"/>
    <property type="evidence" value="ECO:0007669"/>
    <property type="project" value="UniProtKB-UniRule"/>
</dbReference>
<evidence type="ECO:0000256" key="1">
    <source>
        <dbReference type="ARBA" id="ARBA00010618"/>
    </source>
</evidence>
<dbReference type="GO" id="GO:0005840">
    <property type="term" value="C:ribosome"/>
    <property type="evidence" value="ECO:0007669"/>
    <property type="project" value="UniProtKB-KW"/>
</dbReference>
<sequence>MNKIKKGDEVIIISGKDRTKRGIISAVIKNNYVLVEGINFVKKHVKPNPMNNNKGGVISKPLPIHISNVAIFNTETKKIDKVIIKNIDGNKVRVFRSNGTLISADKV</sequence>
<dbReference type="SMART" id="SM00739">
    <property type="entry name" value="KOW"/>
    <property type="match status" value="1"/>
</dbReference>
<feature type="domain" description="KOW" evidence="6">
    <location>
        <begin position="3"/>
        <end position="30"/>
    </location>
</feature>
<dbReference type="GO" id="GO:0019843">
    <property type="term" value="F:rRNA binding"/>
    <property type="evidence" value="ECO:0007669"/>
    <property type="project" value="UniProtKB-UniRule"/>
</dbReference>
<dbReference type="AlphaFoldDB" id="A0A3S7JAU1"/>
<evidence type="ECO:0000313" key="8">
    <source>
        <dbReference type="Proteomes" id="UP000266796"/>
    </source>
</evidence>
<keyword evidence="3 5" id="KW-0687">Ribonucleoprotein</keyword>
<evidence type="ECO:0000256" key="5">
    <source>
        <dbReference type="HAMAP-Rule" id="MF_01326"/>
    </source>
</evidence>
<evidence type="ECO:0000256" key="3">
    <source>
        <dbReference type="ARBA" id="ARBA00023274"/>
    </source>
</evidence>
<dbReference type="NCBIfam" id="TIGR01079">
    <property type="entry name" value="rplX_bact"/>
    <property type="match status" value="1"/>
</dbReference>
<evidence type="ECO:0000256" key="2">
    <source>
        <dbReference type="ARBA" id="ARBA00022980"/>
    </source>
</evidence>
<protein>
    <recommendedName>
        <fullName evidence="4 5">Large ribosomal subunit protein uL24</fullName>
    </recommendedName>
</protein>
<dbReference type="RefSeq" id="WP_108674175.1">
    <property type="nucleotide sequence ID" value="NZ_CP025628.1"/>
</dbReference>
<dbReference type="InterPro" id="IPR057264">
    <property type="entry name" value="Ribosomal_uL24_C"/>
</dbReference>
<dbReference type="CDD" id="cd06089">
    <property type="entry name" value="KOW_RPL26"/>
    <property type="match status" value="1"/>
</dbReference>
<comment type="subunit">
    <text evidence="5">Part of the 50S ribosomal subunit.</text>
</comment>
<gene>
    <name evidence="5 7" type="primary">rplX</name>
    <name evidence="7" type="ORF">CKSOR_00685</name>
</gene>
<dbReference type="GO" id="GO:1990904">
    <property type="term" value="C:ribonucleoprotein complex"/>
    <property type="evidence" value="ECO:0007669"/>
    <property type="project" value="UniProtKB-KW"/>
</dbReference>
<evidence type="ECO:0000313" key="7">
    <source>
        <dbReference type="EMBL" id="AWD32786.1"/>
    </source>
</evidence>
<keyword evidence="8" id="KW-1185">Reference proteome</keyword>
<dbReference type="OrthoDB" id="9807419at2"/>
<name>A0A3S7JAU1_9PROT</name>
<dbReference type="InterPro" id="IPR014722">
    <property type="entry name" value="Rib_uL2_dom2"/>
</dbReference>
<keyword evidence="5" id="KW-0694">RNA-binding</keyword>